<proteinExistence type="predicted"/>
<evidence type="ECO:0000313" key="3">
    <source>
        <dbReference type="Proteomes" id="UP000008812"/>
    </source>
</evidence>
<dbReference type="PROSITE" id="PS51257">
    <property type="entry name" value="PROKAR_LIPOPROTEIN"/>
    <property type="match status" value="1"/>
</dbReference>
<dbReference type="AlphaFoldDB" id="B3PMU2"/>
<name>B3PMU2_META1</name>
<dbReference type="Proteomes" id="UP000008812">
    <property type="component" value="Chromosome"/>
</dbReference>
<organism evidence="2 3">
    <name type="scientific">Metamycoplasma arthritidis (strain 158L3-1)</name>
    <name type="common">Mycoplasma arthritidis</name>
    <dbReference type="NCBI Taxonomy" id="243272"/>
    <lineage>
        <taxon>Bacteria</taxon>
        <taxon>Bacillati</taxon>
        <taxon>Mycoplasmatota</taxon>
        <taxon>Mycoplasmoidales</taxon>
        <taxon>Metamycoplasmataceae</taxon>
        <taxon>Metamycoplasma</taxon>
    </lineage>
</organism>
<evidence type="ECO:0000313" key="2">
    <source>
        <dbReference type="EMBL" id="ACF07344.1"/>
    </source>
</evidence>
<dbReference type="EMBL" id="CP001047">
    <property type="protein sequence ID" value="ACF07344.1"/>
    <property type="molecule type" value="Genomic_DNA"/>
</dbReference>
<feature type="chain" id="PRO_5002794287" evidence="1">
    <location>
        <begin position="21"/>
        <end position="560"/>
    </location>
</feature>
<dbReference type="HOGENOM" id="CLU_486451_0_0_14"/>
<keyword evidence="1" id="KW-0732">Signal</keyword>
<dbReference type="KEGG" id="mat:MARTH_orf526"/>
<evidence type="ECO:0000256" key="1">
    <source>
        <dbReference type="SAM" id="SignalP"/>
    </source>
</evidence>
<gene>
    <name evidence="2" type="ordered locus">MARTH_orf526</name>
</gene>
<dbReference type="RefSeq" id="WP_012498301.1">
    <property type="nucleotide sequence ID" value="NC_011025.1"/>
</dbReference>
<feature type="signal peptide" evidence="1">
    <location>
        <begin position="1"/>
        <end position="20"/>
    </location>
</feature>
<accession>B3PMU2</accession>
<reference evidence="2 3" key="1">
    <citation type="journal article" date="2008" name="Infect. Immun.">
        <title>Genome of Mycoplasma arthritidis.</title>
        <authorList>
            <person name="Dybvig K."/>
            <person name="Zuhua C."/>
            <person name="Lao P."/>
            <person name="Jordan D.S."/>
            <person name="French C.T."/>
            <person name="Tu A.H."/>
            <person name="Loraine A.E."/>
        </authorList>
    </citation>
    <scope>NUCLEOTIDE SEQUENCE [LARGE SCALE GENOMIC DNA]</scope>
    <source>
        <strain evidence="2 3">158L3-1</strain>
    </source>
</reference>
<dbReference type="STRING" id="243272.MARTH_orf526"/>
<keyword evidence="3" id="KW-1185">Reference proteome</keyword>
<protein>
    <submittedName>
        <fullName evidence="2">MAA2-related membrane protein</fullName>
    </submittedName>
</protein>
<sequence>MRKNKLLLTILFPLSTTLVASLVAASCENTSLEDHAKNVKFDVENKSSKLSSAIQTSDLKISGYDSKNFELTIKKLIPKGRNLVIEYTFKNLKTNEQKDFSYEISGFSFTNYGLKFNHRLDSEANKVSPNEVLEKLKKATSLAEIAEIIKPYTHMDISGIDTEKYSYTLSAEHSSAGAGVLGLSFKVTSKSSGANHTVEWRVYGFKEGNDENTYIEAAGLKFGNLAAKDYANWPSPEIIKLLKELKNKPLKEQIAEFRKYCTLEGEFDESKYDLEFNWDYAHDHGPTNIHLELRWKLKSESQYQKVNWFVYGFASTANADAPLKINALKDEAKLLDSAQFHDLVKSLDQNSSSHLAFLQKYFDLSLTEPGKDFYYKANSKESKIAKQFDEEQDHPNKYHLAIDVIDKVNGFTKTIYLRDLQWFDLVSQAGYLKFETKNPDQNNFTIKVNELINKLKSELKDLDAANQIKKLVEILNSLSTDNYLDDDDSGKPIRKVFEASIDKELAKKYEMKIDLNSFKQVESKISYSKDHLLVDFEIKNKETNKTFKKTMKIFAIPKDN</sequence>